<protein>
    <submittedName>
        <fullName evidence="2">Uncharacterized protein</fullName>
    </submittedName>
</protein>
<proteinExistence type="predicted"/>
<feature type="compositionally biased region" description="Low complexity" evidence="1">
    <location>
        <begin position="252"/>
        <end position="261"/>
    </location>
</feature>
<dbReference type="AlphaFoldDB" id="A0A7W4NSL7"/>
<evidence type="ECO:0000313" key="3">
    <source>
        <dbReference type="Proteomes" id="UP000589085"/>
    </source>
</evidence>
<reference evidence="2 3" key="1">
    <citation type="submission" date="2020-04" db="EMBL/GenBank/DDBJ databases">
        <title>Description of novel Gluconacetobacter.</title>
        <authorList>
            <person name="Sombolestani A."/>
        </authorList>
    </citation>
    <scope>NUCLEOTIDE SEQUENCE [LARGE SCALE GENOMIC DNA]</scope>
    <source>
        <strain evidence="2 3">LMG 19747</strain>
    </source>
</reference>
<gene>
    <name evidence="2" type="ORF">HLH48_14210</name>
</gene>
<evidence type="ECO:0000313" key="2">
    <source>
        <dbReference type="EMBL" id="MBB2161310.1"/>
    </source>
</evidence>
<accession>A0A7W4NSL7</accession>
<organism evidence="2 3">
    <name type="scientific">Gluconacetobacter sacchari</name>
    <dbReference type="NCBI Taxonomy" id="92759"/>
    <lineage>
        <taxon>Bacteria</taxon>
        <taxon>Pseudomonadati</taxon>
        <taxon>Pseudomonadota</taxon>
        <taxon>Alphaproteobacteria</taxon>
        <taxon>Acetobacterales</taxon>
        <taxon>Acetobacteraceae</taxon>
        <taxon>Gluconacetobacter</taxon>
    </lineage>
</organism>
<sequence>MYSFNDLITDISSKKWSASEPSKSVIFYSGTPPKSSASYQEYKKENGDLAVYGNWKNAENLNKENTSTTYWINDTDVGQKIDSFIRDGSFLEWAEDNTDVENSLIDQAWTEASKIYAAQAGGDLVAFVNGAIVGSVDNYKGAVFAQIELPRLLLNENVTSINGISRADLLDLYGSVSLNPGDNLAGAQRVLDVLGPASEKYLASPPTTGDGGSSGSPPPDNLPTGNGEAGSSRIVGDNETTNVSGNNQDVEVTGSGANVNVSGNNTTIELYSSGSILSASNATITFFDARANIYGNSNTIRLNAGSAIGVFGTNNAITATGNATHVYLNAPGTANSLNTVTASNLANATATDGEAAGLYLDGGARANLYGNGNTISLNTGSAIGVFGTNNAITATGNATRIYLDAPGTANSLNTVTASNLANATATDGEAAGLYLDGGARANLYGNSNTISLNAGSAIGVFGTNNAITATGNAHVYLNAPGTANSLNTVTASNLANATATDGEAAGLYLDGGARANLYGNSNTISLNTGSAIGVFGTNNAITATGNATHVYLNAPGTANSLNTVTASNLANATATDGEAAGLYLDGGARANLYGNGNTIGLNAGSAIGVFGTNNAITATGNATRIYLDAPGAPNSLNTVTASNLANATATDGEAAGLYLDGGAWANVYGNNNSIGLASGSTINVFGSNNNIEGNGSSNTYYDTSGENKYNITSGSTNNYIQSKNSNITIGENSSLLLSGNGNVATTTSDSSSLYLASYSSVIYNNNIYISDGNYIYYDGTTSNPFVANSYLNGSINYGMFNQEFYTSLFDYDQGYGYTDPDVDEDWYESDDPIVINTHGTDIQTTSIDASHFSFDYSQSGYSNPTGWIDNGESLLVYLDKSNGANLTGKDLVSTFSTLEKYDTNHDGKISNSDPIWNSLGIWTYNGTSQTALSSDVIPLSATDITSFDLTGAGTESTFQNGNIIGADHIVTLKDRTQGTAAEVTLKFLAPESGTDISAYTFQTSALHDDAISAHVLSSMDNHRFLRDFSSAAVPDSTIRTSYVFDHSVENLNHYAESIMAALDKGAYQGPLMTQDSFMGLSS</sequence>
<evidence type="ECO:0000256" key="1">
    <source>
        <dbReference type="SAM" id="MobiDB-lite"/>
    </source>
</evidence>
<dbReference type="SUPFAM" id="SSF52309">
    <property type="entry name" value="N-(deoxy)ribosyltransferase-like"/>
    <property type="match status" value="1"/>
</dbReference>
<dbReference type="EMBL" id="JABEQJ010000019">
    <property type="protein sequence ID" value="MBB2161310.1"/>
    <property type="molecule type" value="Genomic_DNA"/>
</dbReference>
<comment type="caution">
    <text evidence="2">The sequence shown here is derived from an EMBL/GenBank/DDBJ whole genome shotgun (WGS) entry which is preliminary data.</text>
</comment>
<feature type="compositionally biased region" description="Polar residues" evidence="1">
    <location>
        <begin position="238"/>
        <end position="250"/>
    </location>
</feature>
<name>A0A7W4NSL7_9PROT</name>
<dbReference type="Proteomes" id="UP000589085">
    <property type="component" value="Unassembled WGS sequence"/>
</dbReference>
<dbReference type="RefSeq" id="WP_182998147.1">
    <property type="nucleotide sequence ID" value="NZ_JABEQJ010000019.1"/>
</dbReference>
<feature type="region of interest" description="Disordered" evidence="1">
    <location>
        <begin position="201"/>
        <end position="261"/>
    </location>
</feature>